<dbReference type="InterPro" id="IPR011009">
    <property type="entry name" value="Kinase-like_dom_sf"/>
</dbReference>
<feature type="compositionally biased region" description="Low complexity" evidence="1">
    <location>
        <begin position="272"/>
        <end position="282"/>
    </location>
</feature>
<feature type="transmembrane region" description="Helical" evidence="2">
    <location>
        <begin position="403"/>
        <end position="427"/>
    </location>
</feature>
<dbReference type="Gene3D" id="1.10.510.10">
    <property type="entry name" value="Transferase(Phosphotransferase) domain 1"/>
    <property type="match status" value="1"/>
</dbReference>
<dbReference type="RefSeq" id="WP_006591957.1">
    <property type="nucleotide sequence ID" value="NZ_BAHD01000019.1"/>
</dbReference>
<reference evidence="3 4" key="1">
    <citation type="submission" date="2012-08" db="EMBL/GenBank/DDBJ databases">
        <title>Whole genome shotgun sequence of Kineosphaera limosa NBRC 100340.</title>
        <authorList>
            <person name="Yoshida I."/>
            <person name="Isaki S."/>
            <person name="Hosoyama A."/>
            <person name="Tsuchikane K."/>
            <person name="Katsumata H."/>
            <person name="Ando Y."/>
            <person name="Ohji S."/>
            <person name="Hamada M."/>
            <person name="Tamura T."/>
            <person name="Yamazoe A."/>
            <person name="Yamazaki S."/>
            <person name="Fujita N."/>
        </authorList>
    </citation>
    <scope>NUCLEOTIDE SEQUENCE [LARGE SCALE GENOMIC DNA]</scope>
    <source>
        <strain evidence="3 4">NBRC 100340</strain>
    </source>
</reference>
<keyword evidence="2" id="KW-1133">Transmembrane helix</keyword>
<organism evidence="3 4">
    <name type="scientific">Kineosphaera limosa NBRC 100340</name>
    <dbReference type="NCBI Taxonomy" id="1184609"/>
    <lineage>
        <taxon>Bacteria</taxon>
        <taxon>Bacillati</taxon>
        <taxon>Actinomycetota</taxon>
        <taxon>Actinomycetes</taxon>
        <taxon>Micrococcales</taxon>
        <taxon>Dermatophilaceae</taxon>
        <taxon>Kineosphaera</taxon>
    </lineage>
</organism>
<dbReference type="InterPro" id="IPR008979">
    <property type="entry name" value="Galactose-bd-like_sf"/>
</dbReference>
<feature type="compositionally biased region" description="Pro residues" evidence="1">
    <location>
        <begin position="382"/>
        <end position="391"/>
    </location>
</feature>
<evidence type="ECO:0000256" key="1">
    <source>
        <dbReference type="SAM" id="MobiDB-lite"/>
    </source>
</evidence>
<feature type="compositionally biased region" description="Basic and acidic residues" evidence="1">
    <location>
        <begin position="341"/>
        <end position="350"/>
    </location>
</feature>
<dbReference type="Gene3D" id="3.30.200.20">
    <property type="entry name" value="Phosphorylase Kinase, domain 1"/>
    <property type="match status" value="1"/>
</dbReference>
<dbReference type="EMBL" id="BAHD01000019">
    <property type="protein sequence ID" value="GAB95425.1"/>
    <property type="molecule type" value="Genomic_DNA"/>
</dbReference>
<dbReference type="eggNOG" id="COG0515">
    <property type="taxonomic scope" value="Bacteria"/>
</dbReference>
<evidence type="ECO:0000313" key="4">
    <source>
        <dbReference type="Proteomes" id="UP000008366"/>
    </source>
</evidence>
<evidence type="ECO:0008006" key="5">
    <source>
        <dbReference type="Google" id="ProtNLM"/>
    </source>
</evidence>
<proteinExistence type="predicted"/>
<feature type="region of interest" description="Disordered" evidence="1">
    <location>
        <begin position="341"/>
        <end position="394"/>
    </location>
</feature>
<accession>K6W8A4</accession>
<keyword evidence="2" id="KW-0812">Transmembrane</keyword>
<dbReference type="OrthoDB" id="9786339at2"/>
<evidence type="ECO:0000313" key="3">
    <source>
        <dbReference type="EMBL" id="GAB95425.1"/>
    </source>
</evidence>
<evidence type="ECO:0000256" key="2">
    <source>
        <dbReference type="SAM" id="Phobius"/>
    </source>
</evidence>
<dbReference type="CDD" id="cd13973">
    <property type="entry name" value="PK_MviN-like"/>
    <property type="match status" value="1"/>
</dbReference>
<name>K6W8A4_9MICO</name>
<protein>
    <recommendedName>
        <fullName evidence="5">Protein kinase domain-containing protein</fullName>
    </recommendedName>
</protein>
<feature type="region of interest" description="Disordered" evidence="1">
    <location>
        <begin position="256"/>
        <end position="305"/>
    </location>
</feature>
<dbReference type="SUPFAM" id="SSF56112">
    <property type="entry name" value="Protein kinase-like (PK-like)"/>
    <property type="match status" value="1"/>
</dbReference>
<keyword evidence="2" id="KW-0472">Membrane</keyword>
<feature type="region of interest" description="Disordered" evidence="1">
    <location>
        <begin position="429"/>
        <end position="496"/>
    </location>
</feature>
<comment type="caution">
    <text evidence="3">The sequence shown here is derived from an EMBL/GenBank/DDBJ whole genome shotgun (WGS) entry which is preliminary data.</text>
</comment>
<dbReference type="Proteomes" id="UP000008366">
    <property type="component" value="Unassembled WGS sequence"/>
</dbReference>
<dbReference type="STRING" id="1184609.KILIM_019_00790"/>
<feature type="compositionally biased region" description="Low complexity" evidence="1">
    <location>
        <begin position="436"/>
        <end position="459"/>
    </location>
</feature>
<keyword evidence="4" id="KW-1185">Reference proteome</keyword>
<dbReference type="SUPFAM" id="SSF49785">
    <property type="entry name" value="Galactose-binding domain-like"/>
    <property type="match status" value="1"/>
</dbReference>
<gene>
    <name evidence="3" type="ORF">KILIM_019_00790</name>
</gene>
<dbReference type="AlphaFoldDB" id="K6W8A4"/>
<sequence length="606" mass="63010">MYGVGTGRVIADRYALSERRAHLGSIEVWSAVDSTLGREVSITLFPSNLSRADAIVDAARRSAALNDPRLVRVLDVGTGEDVSWLVEESLSDSSSIADLISTGPLPPEEARRIAGEVASGLAAAASRGLHHLHVTPHSVRRTDGGLIKIAGLATASALEGDDDAEDDRAERIDTVATVALMYAAMTTRWPLPQRIPGLEAAPRIVGGVAAPSEIAVAVPPDLDAICRATLNHDTGPRSPRELVDRIAPWSHTQVKHMAPKVTPVSRPPAPAAPTEAIPAVRPGGNGGRGRRSDRRAGSGAAAGAGAGAAVGATVGAGSSGSGAEGGATAVAASAGPIARVREHREAERAARAASTRRRLEERRADPSFLNLPEALDEQRNTPLPPPAPMLPRTPEVEGRHAKLILAVVVAVIIAAMMFAVPTMLGMFSRGGEQPEPQASPGPGTAAPTTPGQSPAASPTLGDPITPVGITSFDPQGDGTENESAAPRAIDGDQGTFWRSEGYRSNASFGNQKDGVGLVVELPAGTTVHEIRVWLPDHDSQDVEFFVNDSASLDGATRVGGFTDGKGERSVPVRNPTAGSRLIVWVTKAAAESDGRFRAQINEIVLR</sequence>